<gene>
    <name evidence="1" type="ORF">BN2475_130085</name>
</gene>
<sequence>MARLGTRLRLRGALSCTAICTCALHLRTCDCAENCLGPARSRLSRRACVHRANELLRGILTPDSRATRPVNGRRAAWMGAGARGSRKFGEALDRPESVAIMAVFAVHHLPRWRNW</sequence>
<accession>A0A1N7RSH5</accession>
<dbReference type="AlphaFoldDB" id="A0A1N7RSH5"/>
<name>A0A1N7RSH5_9BURK</name>
<organism evidence="1 2">
    <name type="scientific">Paraburkholderia ribeironis</name>
    <dbReference type="NCBI Taxonomy" id="1247936"/>
    <lineage>
        <taxon>Bacteria</taxon>
        <taxon>Pseudomonadati</taxon>
        <taxon>Pseudomonadota</taxon>
        <taxon>Betaproteobacteria</taxon>
        <taxon>Burkholderiales</taxon>
        <taxon>Burkholderiaceae</taxon>
        <taxon>Paraburkholderia</taxon>
    </lineage>
</organism>
<evidence type="ECO:0000313" key="2">
    <source>
        <dbReference type="Proteomes" id="UP000187012"/>
    </source>
</evidence>
<dbReference type="Proteomes" id="UP000187012">
    <property type="component" value="Unassembled WGS sequence"/>
</dbReference>
<keyword evidence="2" id="KW-1185">Reference proteome</keyword>
<dbReference type="EMBL" id="CYGX02000013">
    <property type="protein sequence ID" value="SIT38075.1"/>
    <property type="molecule type" value="Genomic_DNA"/>
</dbReference>
<evidence type="ECO:0000313" key="1">
    <source>
        <dbReference type="EMBL" id="SIT38075.1"/>
    </source>
</evidence>
<protein>
    <submittedName>
        <fullName evidence="1">Uncharacterized protein</fullName>
    </submittedName>
</protein>
<proteinExistence type="predicted"/>
<reference evidence="1 2" key="1">
    <citation type="submission" date="2016-12" db="EMBL/GenBank/DDBJ databases">
        <authorList>
            <person name="Song W.-J."/>
            <person name="Kurnit D.M."/>
        </authorList>
    </citation>
    <scope>NUCLEOTIDE SEQUENCE [LARGE SCALE GENOMIC DNA]</scope>
    <source>
        <strain evidence="1 2">STM7296</strain>
    </source>
</reference>
<dbReference type="STRING" id="1247936.BN2475_130085"/>